<organism evidence="6 7">
    <name type="scientific">Blautia parvula</name>
    <dbReference type="NCBI Taxonomy" id="2877527"/>
    <lineage>
        <taxon>Bacteria</taxon>
        <taxon>Bacillati</taxon>
        <taxon>Bacillota</taxon>
        <taxon>Clostridia</taxon>
        <taxon>Lachnospirales</taxon>
        <taxon>Lachnospiraceae</taxon>
        <taxon>Blautia</taxon>
    </lineage>
</organism>
<dbReference type="InterPro" id="IPR005119">
    <property type="entry name" value="LysR_subst-bd"/>
</dbReference>
<reference evidence="6 7" key="1">
    <citation type="submission" date="2024-04" db="EMBL/GenBank/DDBJ databases">
        <title>Defined microbial consortia suppress multidrug-resistant proinflammatory Enterobacteriaceae via ecological control.</title>
        <authorList>
            <person name="Furuichi M."/>
            <person name="Kawaguchi T."/>
            <person name="Pust M."/>
            <person name="Yasuma K."/>
            <person name="Plichta D."/>
            <person name="Hasegawa N."/>
            <person name="Ohya T."/>
            <person name="Bhattarai S."/>
            <person name="Sasajima S."/>
            <person name="Aoto Y."/>
            <person name="Tuganbaev T."/>
            <person name="Yaginuma M."/>
            <person name="Ueda M."/>
            <person name="Okahashi N."/>
            <person name="Amafuji K."/>
            <person name="Kiridooshi Y."/>
            <person name="Sugita K."/>
            <person name="Strazar M."/>
            <person name="Skelly A."/>
            <person name="Suda W."/>
            <person name="Hattori M."/>
            <person name="Nakamoto N."/>
            <person name="Caballero S."/>
            <person name="Norman J."/>
            <person name="Olle B."/>
            <person name="Tanoue T."/>
            <person name="Arita M."/>
            <person name="Bucci V."/>
            <person name="Atarashi K."/>
            <person name="Xavier R."/>
            <person name="Honda K."/>
        </authorList>
    </citation>
    <scope>NUCLEOTIDE SEQUENCE [LARGE SCALE GENOMIC DNA]</scope>
    <source>
        <strain evidence="7">k34-0107-D12</strain>
    </source>
</reference>
<gene>
    <name evidence="6" type="ORF">K340107D12_18000</name>
</gene>
<name>A0ABQ0BR19_9FIRM</name>
<evidence type="ECO:0000313" key="6">
    <source>
        <dbReference type="EMBL" id="GAA6498984.1"/>
    </source>
</evidence>
<keyword evidence="3" id="KW-0238">DNA-binding</keyword>
<keyword evidence="2" id="KW-0805">Transcription regulation</keyword>
<dbReference type="CDD" id="cd05466">
    <property type="entry name" value="PBP2_LTTR_substrate"/>
    <property type="match status" value="1"/>
</dbReference>
<dbReference type="SUPFAM" id="SSF53850">
    <property type="entry name" value="Periplasmic binding protein-like II"/>
    <property type="match status" value="1"/>
</dbReference>
<dbReference type="Proteomes" id="UP001600941">
    <property type="component" value="Unassembled WGS sequence"/>
</dbReference>
<dbReference type="EMBL" id="BAABZQ010000001">
    <property type="protein sequence ID" value="GAA6498984.1"/>
    <property type="molecule type" value="Genomic_DNA"/>
</dbReference>
<dbReference type="SUPFAM" id="SSF46785">
    <property type="entry name" value="Winged helix' DNA-binding domain"/>
    <property type="match status" value="1"/>
</dbReference>
<accession>A0ABQ0BR19</accession>
<dbReference type="InterPro" id="IPR036388">
    <property type="entry name" value="WH-like_DNA-bd_sf"/>
</dbReference>
<dbReference type="InterPro" id="IPR000847">
    <property type="entry name" value="LysR_HTH_N"/>
</dbReference>
<dbReference type="Pfam" id="PF03466">
    <property type="entry name" value="LysR_substrate"/>
    <property type="match status" value="1"/>
</dbReference>
<keyword evidence="4" id="KW-0804">Transcription</keyword>
<dbReference type="Gene3D" id="3.40.190.290">
    <property type="match status" value="1"/>
</dbReference>
<evidence type="ECO:0000313" key="7">
    <source>
        <dbReference type="Proteomes" id="UP001600941"/>
    </source>
</evidence>
<dbReference type="PANTHER" id="PTHR30419:SF8">
    <property type="entry name" value="NITROGEN ASSIMILATION TRANSCRIPTIONAL ACTIVATOR-RELATED"/>
    <property type="match status" value="1"/>
</dbReference>
<evidence type="ECO:0000256" key="3">
    <source>
        <dbReference type="ARBA" id="ARBA00023125"/>
    </source>
</evidence>
<comment type="caution">
    <text evidence="6">The sequence shown here is derived from an EMBL/GenBank/DDBJ whole genome shotgun (WGS) entry which is preliminary data.</text>
</comment>
<dbReference type="Gene3D" id="1.10.10.10">
    <property type="entry name" value="Winged helix-like DNA-binding domain superfamily/Winged helix DNA-binding domain"/>
    <property type="match status" value="1"/>
</dbReference>
<evidence type="ECO:0000259" key="5">
    <source>
        <dbReference type="PROSITE" id="PS50931"/>
    </source>
</evidence>
<keyword evidence="7" id="KW-1185">Reference proteome</keyword>
<evidence type="ECO:0000256" key="2">
    <source>
        <dbReference type="ARBA" id="ARBA00023015"/>
    </source>
</evidence>
<evidence type="ECO:0000256" key="1">
    <source>
        <dbReference type="ARBA" id="ARBA00009437"/>
    </source>
</evidence>
<evidence type="ECO:0000256" key="4">
    <source>
        <dbReference type="ARBA" id="ARBA00023163"/>
    </source>
</evidence>
<dbReference type="RefSeq" id="WP_052099727.1">
    <property type="nucleotide sequence ID" value="NZ_AP031413.1"/>
</dbReference>
<dbReference type="PROSITE" id="PS50931">
    <property type="entry name" value="HTH_LYSR"/>
    <property type="match status" value="1"/>
</dbReference>
<feature type="domain" description="HTH lysR-type" evidence="5">
    <location>
        <begin position="1"/>
        <end position="58"/>
    </location>
</feature>
<dbReference type="PANTHER" id="PTHR30419">
    <property type="entry name" value="HTH-TYPE TRANSCRIPTIONAL REGULATOR YBHD"/>
    <property type="match status" value="1"/>
</dbReference>
<dbReference type="InterPro" id="IPR036390">
    <property type="entry name" value="WH_DNA-bd_sf"/>
</dbReference>
<proteinExistence type="inferred from homology"/>
<dbReference type="Pfam" id="PF00126">
    <property type="entry name" value="HTH_1"/>
    <property type="match status" value="1"/>
</dbReference>
<dbReference type="PRINTS" id="PR00039">
    <property type="entry name" value="HTHLYSR"/>
</dbReference>
<protein>
    <submittedName>
        <fullName evidence="6">LysR substrate-binding domain-containing protein</fullName>
    </submittedName>
</protein>
<sequence>MTILQVKFFLAICEFGGFSAAADEMYISQSSLSKQIKSLETELGLPLFLRSNNKVSLTPGGEMFLTYARIFVNTYSDMVAHLSGLSKDIVTENIYFGTLPLLQDYHIAKQLAVFQENMHNIQINITEASQQELLHLLLAKKINLSILRLNYLNTDQFDFAPIHEDRFTLVCSKKHAETLGKGPLSLRKLHDYPFVILGCESDIYQLCMDQFAKADFSPNITNMTSRHLHLLNMVDEGIGITILPKIMMNRRIFPNLICIPFYEAMCTTIGIVRLKNVTIPHQADMLYQYFMEHGLSPVSKEPN</sequence>
<comment type="similarity">
    <text evidence="1">Belongs to the LysR transcriptional regulatory family.</text>
</comment>
<dbReference type="InterPro" id="IPR050950">
    <property type="entry name" value="HTH-type_LysR_regulators"/>
</dbReference>